<evidence type="ECO:0000256" key="1">
    <source>
        <dbReference type="SAM" id="Coils"/>
    </source>
</evidence>
<organism evidence="2">
    <name type="scientific">viral metagenome</name>
    <dbReference type="NCBI Taxonomy" id="1070528"/>
    <lineage>
        <taxon>unclassified sequences</taxon>
        <taxon>metagenomes</taxon>
        <taxon>organismal metagenomes</taxon>
    </lineage>
</organism>
<evidence type="ECO:0000313" key="2">
    <source>
        <dbReference type="EMBL" id="QHT02500.1"/>
    </source>
</evidence>
<reference evidence="2" key="1">
    <citation type="journal article" date="2020" name="Nature">
        <title>Giant virus diversity and host interactions through global metagenomics.</title>
        <authorList>
            <person name="Schulz F."/>
            <person name="Roux S."/>
            <person name="Paez-Espino D."/>
            <person name="Jungbluth S."/>
            <person name="Walsh D.A."/>
            <person name="Denef V.J."/>
            <person name="McMahon K.D."/>
            <person name="Konstantinidis K.T."/>
            <person name="Eloe-Fadrosh E.A."/>
            <person name="Kyrpides N.C."/>
            <person name="Woyke T."/>
        </authorList>
    </citation>
    <scope>NUCLEOTIDE SEQUENCE</scope>
    <source>
        <strain evidence="2">GVMAG-M-3300020595-32</strain>
    </source>
</reference>
<accession>A0A6C0CF82</accession>
<dbReference type="EMBL" id="MN739395">
    <property type="protein sequence ID" value="QHT02500.1"/>
    <property type="molecule type" value="Genomic_DNA"/>
</dbReference>
<sequence length="82" mass="9722">MSKTKFDIDKLTKTLDNVEKEMKTIEDDGKIKKYGTFFDSKYEVLQLYILFMFFGVHSDIISQLPDLNKRNDYTNLNFPEVD</sequence>
<dbReference type="AlphaFoldDB" id="A0A6C0CF82"/>
<feature type="coiled-coil region" evidence="1">
    <location>
        <begin position="1"/>
        <end position="28"/>
    </location>
</feature>
<proteinExistence type="predicted"/>
<protein>
    <submittedName>
        <fullName evidence="2">Uncharacterized protein</fullName>
    </submittedName>
</protein>
<keyword evidence="1" id="KW-0175">Coiled coil</keyword>
<name>A0A6C0CF82_9ZZZZ</name>